<sequence>MLALLAMGEGFKVVYHGQIYDMLYTPERTCEDVLRTLQTKLYGIYRSAMEMIAYTQKQLSCGTVIASPGNEKREDDPNSGGNIIHAIHDTPPGISREANCRYMQLAIGG</sequence>
<evidence type="ECO:0000313" key="1">
    <source>
        <dbReference type="EMBL" id="KAJ9482464.1"/>
    </source>
</evidence>
<name>A0AAI9T9I7_PENTH</name>
<reference evidence="1" key="2">
    <citation type="journal article" date="2016" name="Fungal Biol.">
        <title>Ochratoxin A production by Penicillium thymicola.</title>
        <authorList>
            <person name="Nguyen H.D.T."/>
            <person name="McMullin D.R."/>
            <person name="Ponomareva E."/>
            <person name="Riley R."/>
            <person name="Pomraning K.R."/>
            <person name="Baker S.E."/>
            <person name="Seifert K.A."/>
        </authorList>
    </citation>
    <scope>NUCLEOTIDE SEQUENCE</scope>
    <source>
        <strain evidence="1">DAOM 180753</strain>
    </source>
</reference>
<proteinExistence type="predicted"/>
<dbReference type="Proteomes" id="UP001227192">
    <property type="component" value="Unassembled WGS sequence"/>
</dbReference>
<organism evidence="1 2">
    <name type="scientific">Penicillium thymicola</name>
    <dbReference type="NCBI Taxonomy" id="293382"/>
    <lineage>
        <taxon>Eukaryota</taxon>
        <taxon>Fungi</taxon>
        <taxon>Dikarya</taxon>
        <taxon>Ascomycota</taxon>
        <taxon>Pezizomycotina</taxon>
        <taxon>Eurotiomycetes</taxon>
        <taxon>Eurotiomycetidae</taxon>
        <taxon>Eurotiales</taxon>
        <taxon>Aspergillaceae</taxon>
        <taxon>Penicillium</taxon>
    </lineage>
</organism>
<reference evidence="1" key="1">
    <citation type="submission" date="2015-06" db="EMBL/GenBank/DDBJ databases">
        <authorList>
            <person name="Nguyen H."/>
        </authorList>
    </citation>
    <scope>NUCLEOTIDE SEQUENCE</scope>
    <source>
        <strain evidence="1">DAOM 180753</strain>
    </source>
</reference>
<keyword evidence="2" id="KW-1185">Reference proteome</keyword>
<evidence type="ECO:0000313" key="2">
    <source>
        <dbReference type="Proteomes" id="UP001227192"/>
    </source>
</evidence>
<gene>
    <name evidence="1" type="ORF">VN97_g10962</name>
</gene>
<accession>A0AAI9T9I7</accession>
<protein>
    <submittedName>
        <fullName evidence="1">Uncharacterized protein</fullName>
    </submittedName>
</protein>
<comment type="caution">
    <text evidence="1">The sequence shown here is derived from an EMBL/GenBank/DDBJ whole genome shotgun (WGS) entry which is preliminary data.</text>
</comment>
<dbReference type="AlphaFoldDB" id="A0AAI9T9I7"/>
<dbReference type="EMBL" id="LACB01000556">
    <property type="protein sequence ID" value="KAJ9482464.1"/>
    <property type="molecule type" value="Genomic_DNA"/>
</dbReference>